<dbReference type="NCBIfam" id="TIGR00732">
    <property type="entry name" value="dprA"/>
    <property type="match status" value="1"/>
</dbReference>
<dbReference type="GeneID" id="97392042"/>
<dbReference type="InterPro" id="IPR003488">
    <property type="entry name" value="DprA"/>
</dbReference>
<dbReference type="InterPro" id="IPR057666">
    <property type="entry name" value="DrpA_SLOG"/>
</dbReference>
<dbReference type="EMBL" id="CYYA01000003">
    <property type="protein sequence ID" value="CUM80318.1"/>
    <property type="molecule type" value="Genomic_DNA"/>
</dbReference>
<dbReference type="PANTHER" id="PTHR43022:SF1">
    <property type="entry name" value="PROTEIN SMF"/>
    <property type="match status" value="1"/>
</dbReference>
<evidence type="ECO:0000259" key="2">
    <source>
        <dbReference type="Pfam" id="PF02481"/>
    </source>
</evidence>
<dbReference type="Gene3D" id="3.40.50.450">
    <property type="match status" value="1"/>
</dbReference>
<organism evidence="3 4">
    <name type="scientific">Eubacterium ramulus</name>
    <dbReference type="NCBI Taxonomy" id="39490"/>
    <lineage>
        <taxon>Bacteria</taxon>
        <taxon>Bacillati</taxon>
        <taxon>Bacillota</taxon>
        <taxon>Clostridia</taxon>
        <taxon>Eubacteriales</taxon>
        <taxon>Eubacteriaceae</taxon>
        <taxon>Eubacterium</taxon>
    </lineage>
</organism>
<comment type="similarity">
    <text evidence="1">Belongs to the DprA/Smf family.</text>
</comment>
<evidence type="ECO:0000313" key="3">
    <source>
        <dbReference type="EMBL" id="CUM80318.1"/>
    </source>
</evidence>
<dbReference type="Pfam" id="PF02481">
    <property type="entry name" value="DNA_processg_A"/>
    <property type="match status" value="1"/>
</dbReference>
<evidence type="ECO:0000313" key="4">
    <source>
        <dbReference type="Proteomes" id="UP000095492"/>
    </source>
</evidence>
<evidence type="ECO:0000256" key="1">
    <source>
        <dbReference type="ARBA" id="ARBA00006525"/>
    </source>
</evidence>
<dbReference type="PANTHER" id="PTHR43022">
    <property type="entry name" value="PROTEIN SMF"/>
    <property type="match status" value="1"/>
</dbReference>
<protein>
    <submittedName>
        <fullName evidence="3">DNA protecting protein DprA</fullName>
    </submittedName>
</protein>
<dbReference type="SUPFAM" id="SSF102405">
    <property type="entry name" value="MCP/YpsA-like"/>
    <property type="match status" value="1"/>
</dbReference>
<dbReference type="GO" id="GO:0009294">
    <property type="term" value="P:DNA-mediated transformation"/>
    <property type="evidence" value="ECO:0007669"/>
    <property type="project" value="InterPro"/>
</dbReference>
<name>A0A173RT46_EUBRA</name>
<dbReference type="RefSeq" id="WP_055289278.1">
    <property type="nucleotide sequence ID" value="NZ_CP173382.1"/>
</dbReference>
<dbReference type="STRING" id="39490.ERS852448_00545"/>
<dbReference type="AlphaFoldDB" id="A0A173RT46"/>
<sequence>MTRYIIALSELGLKNNNLISLLREHSYDIVDMFENKNQSIFEKNLDLMPLHDIFSDSSAVDLALSKADYILTRNKELGIKTTYFTASSYPKELALISNPPAIIYYKGAEFSDISLKTIACVGTRKPTRLSYNAVNYLVPQWVHEDCSIISGLACGVDKLSHQACISANGKTVAVLAHGLDTIYPKENTALAERILETGGILMSEYAVGTKPDKFRFVNRNRLIVGLSKVIVIYECDEKGGTMHNVEHARRQKKPIFCPAIGEVVEEIQTGTKKLIDEGTACVIQQGRDIAGVLSALGSEIKKPRLNNRVIKLNYLHAVLSILNNPVVLESTLRTLNISIPATQDVYTTLVHLINDNSLDIDRILNLLVENNIASINKTLIFND</sequence>
<dbReference type="Proteomes" id="UP000095492">
    <property type="component" value="Unassembled WGS sequence"/>
</dbReference>
<accession>A0A173RT46</accession>
<gene>
    <name evidence="3" type="primary">smf_2</name>
    <name evidence="3" type="ORF">ERS852448_00545</name>
</gene>
<feature type="domain" description="Smf/DprA SLOG" evidence="2">
    <location>
        <begin position="82"/>
        <end position="290"/>
    </location>
</feature>
<proteinExistence type="inferred from homology"/>
<reference evidence="3 4" key="1">
    <citation type="submission" date="2015-09" db="EMBL/GenBank/DDBJ databases">
        <authorList>
            <consortium name="Pathogen Informatics"/>
        </authorList>
    </citation>
    <scope>NUCLEOTIDE SEQUENCE [LARGE SCALE GENOMIC DNA]</scope>
    <source>
        <strain evidence="3 4">2789STDY5608891</strain>
    </source>
</reference>
<dbReference type="OrthoDB" id="9785707at2"/>